<feature type="signal peptide" evidence="2">
    <location>
        <begin position="1"/>
        <end position="27"/>
    </location>
</feature>
<protein>
    <submittedName>
        <fullName evidence="4">Calcium sensor EFh</fullName>
    </submittedName>
</protein>
<proteinExistence type="predicted"/>
<feature type="chain" id="PRO_5019041227" evidence="2">
    <location>
        <begin position="28"/>
        <end position="265"/>
    </location>
</feature>
<dbReference type="PANTHER" id="PTHR10827">
    <property type="entry name" value="RETICULOCALBIN"/>
    <property type="match status" value="1"/>
</dbReference>
<dbReference type="EMBL" id="SAVA01000005">
    <property type="protein sequence ID" value="RWR52148.1"/>
    <property type="molecule type" value="Genomic_DNA"/>
</dbReference>
<evidence type="ECO:0000313" key="5">
    <source>
        <dbReference type="Proteomes" id="UP000288071"/>
    </source>
</evidence>
<feature type="region of interest" description="Disordered" evidence="1">
    <location>
        <begin position="234"/>
        <end position="265"/>
    </location>
</feature>
<dbReference type="Pfam" id="PF13202">
    <property type="entry name" value="EF-hand_5"/>
    <property type="match status" value="4"/>
</dbReference>
<dbReference type="SUPFAM" id="SSF47473">
    <property type="entry name" value="EF-hand"/>
    <property type="match status" value="1"/>
</dbReference>
<organism evidence="4 5">
    <name type="scientific">Paenirhodobacter huangdaonensis</name>
    <dbReference type="NCBI Taxonomy" id="2501515"/>
    <lineage>
        <taxon>Bacteria</taxon>
        <taxon>Pseudomonadati</taxon>
        <taxon>Pseudomonadota</taxon>
        <taxon>Alphaproteobacteria</taxon>
        <taxon>Rhodobacterales</taxon>
        <taxon>Rhodobacter group</taxon>
        <taxon>Paenirhodobacter</taxon>
    </lineage>
</organism>
<evidence type="ECO:0000256" key="2">
    <source>
        <dbReference type="SAM" id="SignalP"/>
    </source>
</evidence>
<reference evidence="4 5" key="1">
    <citation type="submission" date="2019-01" db="EMBL/GenBank/DDBJ databases">
        <title>Sinorhodobacter populi sp. nov. isolated from the symptomatic bark tissue of Populus euramericana canker.</title>
        <authorList>
            <person name="Xu G."/>
        </authorList>
    </citation>
    <scope>NUCLEOTIDE SEQUENCE [LARGE SCALE GENOMIC DNA]</scope>
    <source>
        <strain evidence="4 5">CGMCC 1.12963</strain>
    </source>
</reference>
<sequence>MKPMFKTTILAGLLAGVALGAAVPVMAQQSPTPQARVQDGTGPVGQGPMGPGNGNGPMMGNGGPGQGPMMGQGYGPGGQGGPMMADDAPLGGAWPRIDLKRFDANGDGKISLDEIQAGRKAEAAALDANGDGKLSADELVAGEMRRIQTRVEARVKARIEALDTDGDGMLSAAELAMPPAPSRMFERFDANNDGVLSDDELAAARPMMQPGQGRIGLRGERMGRGGYDCDLRGGRGDWGGRGGMMGGQNGPRDGSGPRWMPQQDN</sequence>
<dbReference type="Proteomes" id="UP000288071">
    <property type="component" value="Unassembled WGS sequence"/>
</dbReference>
<dbReference type="InterPro" id="IPR002048">
    <property type="entry name" value="EF_hand_dom"/>
</dbReference>
<feature type="domain" description="EF-hand" evidence="3">
    <location>
        <begin position="150"/>
        <end position="185"/>
    </location>
</feature>
<feature type="compositionally biased region" description="Gly residues" evidence="1">
    <location>
        <begin position="236"/>
        <end position="249"/>
    </location>
</feature>
<dbReference type="RefSeq" id="WP_128156281.1">
    <property type="nucleotide sequence ID" value="NZ_JBHSOM010000006.1"/>
</dbReference>
<name>A0A443LSJ5_9RHOB</name>
<dbReference type="InterPro" id="IPR011992">
    <property type="entry name" value="EF-hand-dom_pair"/>
</dbReference>
<keyword evidence="5" id="KW-1185">Reference proteome</keyword>
<evidence type="ECO:0000313" key="4">
    <source>
        <dbReference type="EMBL" id="RWR52148.1"/>
    </source>
</evidence>
<keyword evidence="2" id="KW-0732">Signal</keyword>
<dbReference type="Gene3D" id="1.10.238.10">
    <property type="entry name" value="EF-hand"/>
    <property type="match status" value="2"/>
</dbReference>
<reference evidence="5" key="2">
    <citation type="submission" date="2019-01" db="EMBL/GenBank/DDBJ databases">
        <title>Sinorhodobacter populi sp. nov. isolated from the symptomatic bark tissue of Populus euramericana canker.</title>
        <authorList>
            <person name="Li Y."/>
        </authorList>
    </citation>
    <scope>NUCLEOTIDE SEQUENCE [LARGE SCALE GENOMIC DNA]</scope>
    <source>
        <strain evidence="5">CGMCC 1.12963</strain>
    </source>
</reference>
<accession>A0A443LSJ5</accession>
<gene>
    <name evidence="4" type="ORF">EOW66_10300</name>
</gene>
<feature type="compositionally biased region" description="Gly residues" evidence="1">
    <location>
        <begin position="42"/>
        <end position="81"/>
    </location>
</feature>
<evidence type="ECO:0000259" key="3">
    <source>
        <dbReference type="PROSITE" id="PS50222"/>
    </source>
</evidence>
<dbReference type="PROSITE" id="PS00018">
    <property type="entry name" value="EF_HAND_1"/>
    <property type="match status" value="3"/>
</dbReference>
<dbReference type="PROSITE" id="PS50222">
    <property type="entry name" value="EF_HAND_2"/>
    <property type="match status" value="2"/>
</dbReference>
<comment type="caution">
    <text evidence="4">The sequence shown here is derived from an EMBL/GenBank/DDBJ whole genome shotgun (WGS) entry which is preliminary data.</text>
</comment>
<dbReference type="GO" id="GO:0005509">
    <property type="term" value="F:calcium ion binding"/>
    <property type="evidence" value="ECO:0007669"/>
    <property type="project" value="InterPro"/>
</dbReference>
<dbReference type="InterPro" id="IPR018247">
    <property type="entry name" value="EF_Hand_1_Ca_BS"/>
</dbReference>
<feature type="region of interest" description="Disordered" evidence="1">
    <location>
        <begin position="30"/>
        <end position="83"/>
    </location>
</feature>
<dbReference type="AlphaFoldDB" id="A0A443LSJ5"/>
<dbReference type="PANTHER" id="PTHR10827:SF85">
    <property type="entry name" value="CALCIUM-BINDING PROTEIN"/>
    <property type="match status" value="1"/>
</dbReference>
<evidence type="ECO:0000256" key="1">
    <source>
        <dbReference type="SAM" id="MobiDB-lite"/>
    </source>
</evidence>
<feature type="domain" description="EF-hand" evidence="3">
    <location>
        <begin position="100"/>
        <end position="125"/>
    </location>
</feature>